<comment type="caution">
    <text evidence="2">The sequence shown here is derived from an EMBL/GenBank/DDBJ whole genome shotgun (WGS) entry which is preliminary data.</text>
</comment>
<accession>A0A8S4RQY0</accession>
<dbReference type="Proteomes" id="UP000838756">
    <property type="component" value="Unassembled WGS sequence"/>
</dbReference>
<organism evidence="2 3">
    <name type="scientific">Pararge aegeria aegeria</name>
    <dbReference type="NCBI Taxonomy" id="348720"/>
    <lineage>
        <taxon>Eukaryota</taxon>
        <taxon>Metazoa</taxon>
        <taxon>Ecdysozoa</taxon>
        <taxon>Arthropoda</taxon>
        <taxon>Hexapoda</taxon>
        <taxon>Insecta</taxon>
        <taxon>Pterygota</taxon>
        <taxon>Neoptera</taxon>
        <taxon>Endopterygota</taxon>
        <taxon>Lepidoptera</taxon>
        <taxon>Glossata</taxon>
        <taxon>Ditrysia</taxon>
        <taxon>Papilionoidea</taxon>
        <taxon>Nymphalidae</taxon>
        <taxon>Satyrinae</taxon>
        <taxon>Satyrini</taxon>
        <taxon>Parargina</taxon>
        <taxon>Pararge</taxon>
    </lineage>
</organism>
<evidence type="ECO:0000313" key="2">
    <source>
        <dbReference type="EMBL" id="CAH2240039.1"/>
    </source>
</evidence>
<feature type="region of interest" description="Disordered" evidence="1">
    <location>
        <begin position="56"/>
        <end position="75"/>
    </location>
</feature>
<evidence type="ECO:0000256" key="1">
    <source>
        <dbReference type="SAM" id="MobiDB-lite"/>
    </source>
</evidence>
<dbReference type="AlphaFoldDB" id="A0A8S4RQY0"/>
<gene>
    <name evidence="2" type="primary">jg18079</name>
    <name evidence="2" type="ORF">PAEG_LOCUS16653</name>
</gene>
<sequence length="127" mass="13652">MPRLRVGMSVDAEKLSGLKLVRVWLLFFRCPVHAVKSISKRINNLRNEDIKFAERPPHANRVGGKKCPRPSPSRSFAELSCSRGSETGDCFRGCASEKEGFGSCVPLSESVPAFAIKSGRGGGGGAC</sequence>
<proteinExistence type="predicted"/>
<reference evidence="2" key="1">
    <citation type="submission" date="2022-03" db="EMBL/GenBank/DDBJ databases">
        <authorList>
            <person name="Lindestad O."/>
        </authorList>
    </citation>
    <scope>NUCLEOTIDE SEQUENCE</scope>
</reference>
<protein>
    <submittedName>
        <fullName evidence="2">Jg18079 protein</fullName>
    </submittedName>
</protein>
<name>A0A8S4RQY0_9NEOP</name>
<evidence type="ECO:0000313" key="3">
    <source>
        <dbReference type="Proteomes" id="UP000838756"/>
    </source>
</evidence>
<keyword evidence="3" id="KW-1185">Reference proteome</keyword>
<dbReference type="EMBL" id="CAKXAJ010025468">
    <property type="protein sequence ID" value="CAH2240039.1"/>
    <property type="molecule type" value="Genomic_DNA"/>
</dbReference>